<accession>A0A1G8WVW0</accession>
<evidence type="ECO:0000259" key="2">
    <source>
        <dbReference type="Pfam" id="PF07885"/>
    </source>
</evidence>
<sequence>MLLAFLINSFLVAAAVVIHHEALNGLFRLGKRVKLHRNPAILIGVFGALLAHVVEIWLFALGYFYMVRSDYFGMLQGNFDGSLIDCAYFSFTTYTSLGFGDIEPLGHLRFTAGLEALTGLMMITWTASFMFLKMEKYWVFDLEQKP</sequence>
<keyword evidence="1" id="KW-0812">Transmembrane</keyword>
<evidence type="ECO:0000256" key="1">
    <source>
        <dbReference type="SAM" id="Phobius"/>
    </source>
</evidence>
<dbReference type="OrthoDB" id="9813518at2"/>
<reference evidence="4" key="1">
    <citation type="submission" date="2016-10" db="EMBL/GenBank/DDBJ databases">
        <authorList>
            <person name="Varghese N."/>
            <person name="Submissions S."/>
        </authorList>
    </citation>
    <scope>NUCLEOTIDE SEQUENCE [LARGE SCALE GENOMIC DNA]</scope>
    <source>
        <strain evidence="4">CGMCC 1.10658</strain>
    </source>
</reference>
<keyword evidence="1" id="KW-1133">Transmembrane helix</keyword>
<dbReference type="AlphaFoldDB" id="A0A1G8WVW0"/>
<evidence type="ECO:0000313" key="3">
    <source>
        <dbReference type="EMBL" id="SDJ82206.1"/>
    </source>
</evidence>
<evidence type="ECO:0000313" key="4">
    <source>
        <dbReference type="Proteomes" id="UP000199305"/>
    </source>
</evidence>
<feature type="domain" description="Potassium channel" evidence="2">
    <location>
        <begin position="54"/>
        <end position="131"/>
    </location>
</feature>
<keyword evidence="1" id="KW-0472">Membrane</keyword>
<proteinExistence type="predicted"/>
<dbReference type="Pfam" id="PF07885">
    <property type="entry name" value="Ion_trans_2"/>
    <property type="match status" value="1"/>
</dbReference>
<dbReference type="RefSeq" id="WP_091509001.1">
    <property type="nucleotide sequence ID" value="NZ_FNFH01000002.1"/>
</dbReference>
<gene>
    <name evidence="3" type="ORF">SAMN05216212_0869</name>
</gene>
<dbReference type="Proteomes" id="UP000199305">
    <property type="component" value="Unassembled WGS sequence"/>
</dbReference>
<dbReference type="EMBL" id="FNFH01000002">
    <property type="protein sequence ID" value="SDJ82206.1"/>
    <property type="molecule type" value="Genomic_DNA"/>
</dbReference>
<name>A0A1G8WVW0_9GAMM</name>
<organism evidence="3 4">
    <name type="scientific">Microbulbifer yueqingensis</name>
    <dbReference type="NCBI Taxonomy" id="658219"/>
    <lineage>
        <taxon>Bacteria</taxon>
        <taxon>Pseudomonadati</taxon>
        <taxon>Pseudomonadota</taxon>
        <taxon>Gammaproteobacteria</taxon>
        <taxon>Cellvibrionales</taxon>
        <taxon>Microbulbiferaceae</taxon>
        <taxon>Microbulbifer</taxon>
    </lineage>
</organism>
<dbReference type="InterPro" id="IPR013099">
    <property type="entry name" value="K_chnl_dom"/>
</dbReference>
<protein>
    <submittedName>
        <fullName evidence="3">Ion channel</fullName>
    </submittedName>
</protein>
<feature type="transmembrane region" description="Helical" evidence="1">
    <location>
        <begin position="39"/>
        <end position="65"/>
    </location>
</feature>
<keyword evidence="4" id="KW-1185">Reference proteome</keyword>
<dbReference type="Gene3D" id="1.10.287.70">
    <property type="match status" value="1"/>
</dbReference>
<dbReference type="STRING" id="658219.SAMN05216212_0869"/>
<feature type="transmembrane region" description="Helical" evidence="1">
    <location>
        <begin position="6"/>
        <end position="27"/>
    </location>
</feature>
<dbReference type="SUPFAM" id="SSF81324">
    <property type="entry name" value="Voltage-gated potassium channels"/>
    <property type="match status" value="1"/>
</dbReference>
<feature type="transmembrane region" description="Helical" evidence="1">
    <location>
        <begin position="110"/>
        <end position="132"/>
    </location>
</feature>